<sequence>MEVREVRSQFPACPVIGQSIVEKVQGGQIDFSRTDLGAVEVHLKKHVGAAHQAVFVDAVFERVHFSKAHAQHAVSALQRIPVEITAIFIVGRQIENMIVNFHVPVHVPTKNCSAFIIDLDGGTHILTLSCGIRIMKCLFQFIISKEARRIFSDCAA</sequence>
<name>A0A645J6F5_9ZZZZ</name>
<reference evidence="1" key="1">
    <citation type="submission" date="2019-08" db="EMBL/GenBank/DDBJ databases">
        <authorList>
            <person name="Kucharzyk K."/>
            <person name="Murdoch R.W."/>
            <person name="Higgins S."/>
            <person name="Loffler F."/>
        </authorList>
    </citation>
    <scope>NUCLEOTIDE SEQUENCE</scope>
</reference>
<gene>
    <name evidence="1" type="ORF">SDC9_203740</name>
</gene>
<dbReference type="AlphaFoldDB" id="A0A645J6F5"/>
<accession>A0A645J6F5</accession>
<comment type="caution">
    <text evidence="1">The sequence shown here is derived from an EMBL/GenBank/DDBJ whole genome shotgun (WGS) entry which is preliminary data.</text>
</comment>
<dbReference type="EMBL" id="VSSQ01125980">
    <property type="protein sequence ID" value="MPN56054.1"/>
    <property type="molecule type" value="Genomic_DNA"/>
</dbReference>
<organism evidence="1">
    <name type="scientific">bioreactor metagenome</name>
    <dbReference type="NCBI Taxonomy" id="1076179"/>
    <lineage>
        <taxon>unclassified sequences</taxon>
        <taxon>metagenomes</taxon>
        <taxon>ecological metagenomes</taxon>
    </lineage>
</organism>
<proteinExistence type="predicted"/>
<protein>
    <submittedName>
        <fullName evidence="1">Uncharacterized protein</fullName>
    </submittedName>
</protein>
<evidence type="ECO:0000313" key="1">
    <source>
        <dbReference type="EMBL" id="MPN56054.1"/>
    </source>
</evidence>